<reference evidence="1 2" key="2">
    <citation type="journal article" date="2021" name="Genomics">
        <title>High-quality reference genome for Clonorchis sinensis.</title>
        <authorList>
            <person name="Young N.D."/>
            <person name="Stroehlein A.J."/>
            <person name="Kinkar L."/>
            <person name="Wang T."/>
            <person name="Sohn W.M."/>
            <person name="Chang B.C.H."/>
            <person name="Kaur P."/>
            <person name="Weisz D."/>
            <person name="Dudchenko O."/>
            <person name="Aiden E.L."/>
            <person name="Korhonen P.K."/>
            <person name="Gasser R.B."/>
        </authorList>
    </citation>
    <scope>NUCLEOTIDE SEQUENCE [LARGE SCALE GENOMIC DNA]</scope>
    <source>
        <strain evidence="1">Cs-k2</strain>
    </source>
</reference>
<accession>A0A419PL39</accession>
<name>A0A419PL39_CLOSI</name>
<dbReference type="Proteomes" id="UP000286415">
    <property type="component" value="Unassembled WGS sequence"/>
</dbReference>
<gene>
    <name evidence="1" type="ORF">CSKR_111365</name>
</gene>
<dbReference type="AlphaFoldDB" id="A0A419PL39"/>
<comment type="caution">
    <text evidence="1">The sequence shown here is derived from an EMBL/GenBank/DDBJ whole genome shotgun (WGS) entry which is preliminary data.</text>
</comment>
<evidence type="ECO:0000313" key="2">
    <source>
        <dbReference type="Proteomes" id="UP000286415"/>
    </source>
</evidence>
<evidence type="ECO:0000313" key="1">
    <source>
        <dbReference type="EMBL" id="KAG5452866.1"/>
    </source>
</evidence>
<reference evidence="1 2" key="1">
    <citation type="journal article" date="2018" name="Biotechnol. Adv.">
        <title>Improved genomic resources and new bioinformatic workflow for the carcinogenic parasite Clonorchis sinensis: Biotechnological implications.</title>
        <authorList>
            <person name="Wang D."/>
            <person name="Korhonen P.K."/>
            <person name="Gasser R.B."/>
            <person name="Young N.D."/>
        </authorList>
    </citation>
    <scope>NUCLEOTIDE SEQUENCE [LARGE SCALE GENOMIC DNA]</scope>
    <source>
        <strain evidence="1">Cs-k2</strain>
    </source>
</reference>
<proteinExistence type="predicted"/>
<dbReference type="EMBL" id="NIRI02000013">
    <property type="protein sequence ID" value="KAG5452866.1"/>
    <property type="molecule type" value="Genomic_DNA"/>
</dbReference>
<organism evidence="1 2">
    <name type="scientific">Clonorchis sinensis</name>
    <name type="common">Chinese liver fluke</name>
    <dbReference type="NCBI Taxonomy" id="79923"/>
    <lineage>
        <taxon>Eukaryota</taxon>
        <taxon>Metazoa</taxon>
        <taxon>Spiralia</taxon>
        <taxon>Lophotrochozoa</taxon>
        <taxon>Platyhelminthes</taxon>
        <taxon>Trematoda</taxon>
        <taxon>Digenea</taxon>
        <taxon>Opisthorchiida</taxon>
        <taxon>Opisthorchiata</taxon>
        <taxon>Opisthorchiidae</taxon>
        <taxon>Clonorchis</taxon>
    </lineage>
</organism>
<keyword evidence="2" id="KW-1185">Reference proteome</keyword>
<dbReference type="OrthoDB" id="413835at2759"/>
<protein>
    <submittedName>
        <fullName evidence="1">Uncharacterized protein</fullName>
    </submittedName>
</protein>
<sequence length="304" mass="34919">MYAVSQTPANSQEIASSGIRLKVTTKISHQRQSIQLSLGYGMSLRKGHSVELRIVNRAAFRIVEDRSSEQDEKRFNRCLGLAHSVRRQENTKDTNEQQCWYSWISKMHSTWSTDLFSFTIPILKFVNIISFNSHNSGRAQVYKELPEGFHAQSGVSWQCLLSPLLVNFVTDERMRRMLEGLQNPGVRMAPDNNFVDLEYRYNTVLLFEEEKKAQVFLDELTRIILSSGIYFAPRKCRVTLVDMSSLNTPLIIQGEVFKTVERFKHVESCIGHGSTMTDEVNSGICEARVTFSKLRTMMSKRYVP</sequence>
<dbReference type="InParanoid" id="A0A419PL39"/>